<keyword evidence="2" id="KW-0723">Serine/threonine-protein kinase</keyword>
<dbReference type="Gene3D" id="1.10.510.10">
    <property type="entry name" value="Transferase(Phosphotransferase) domain 1"/>
    <property type="match status" value="1"/>
</dbReference>
<dbReference type="SMART" id="SM00220">
    <property type="entry name" value="S_TKc"/>
    <property type="match status" value="1"/>
</dbReference>
<evidence type="ECO:0000313" key="10">
    <source>
        <dbReference type="EMBL" id="MES1921604.1"/>
    </source>
</evidence>
<evidence type="ECO:0000259" key="9">
    <source>
        <dbReference type="PROSITE" id="PS50011"/>
    </source>
</evidence>
<evidence type="ECO:0000256" key="5">
    <source>
        <dbReference type="ARBA" id="ARBA00022777"/>
    </source>
</evidence>
<dbReference type="InterPro" id="IPR011009">
    <property type="entry name" value="Kinase-like_dom_sf"/>
</dbReference>
<dbReference type="InterPro" id="IPR008271">
    <property type="entry name" value="Ser/Thr_kinase_AS"/>
</dbReference>
<keyword evidence="5" id="KW-0418">Kinase</keyword>
<reference evidence="10 11" key="1">
    <citation type="journal article" date="2024" name="BMC Biol.">
        <title>Comparative genomics of Ascetosporea gives new insight into the evolutionary basis for animal parasitism in Rhizaria.</title>
        <authorList>
            <person name="Hiltunen Thoren M."/>
            <person name="Onut-Brannstrom I."/>
            <person name="Alfjorden A."/>
            <person name="Peckova H."/>
            <person name="Swords F."/>
            <person name="Hooper C."/>
            <person name="Holzer A.S."/>
            <person name="Bass D."/>
            <person name="Burki F."/>
        </authorList>
    </citation>
    <scope>NUCLEOTIDE SEQUENCE [LARGE SCALE GENOMIC DNA]</scope>
    <source>
        <strain evidence="10">20-A016</strain>
    </source>
</reference>
<evidence type="ECO:0000256" key="2">
    <source>
        <dbReference type="ARBA" id="ARBA00022527"/>
    </source>
</evidence>
<dbReference type="EC" id="2.7.11.1" evidence="1"/>
<name>A0ABV2APK8_9EUKA</name>
<dbReference type="SUPFAM" id="SSF56112">
    <property type="entry name" value="Protein kinase-like (PK-like)"/>
    <property type="match status" value="1"/>
</dbReference>
<comment type="catalytic activity">
    <reaction evidence="8">
        <text>L-seryl-[protein] + ATP = O-phospho-L-seryl-[protein] + ADP + H(+)</text>
        <dbReference type="Rhea" id="RHEA:17989"/>
        <dbReference type="Rhea" id="RHEA-COMP:9863"/>
        <dbReference type="Rhea" id="RHEA-COMP:11604"/>
        <dbReference type="ChEBI" id="CHEBI:15378"/>
        <dbReference type="ChEBI" id="CHEBI:29999"/>
        <dbReference type="ChEBI" id="CHEBI:30616"/>
        <dbReference type="ChEBI" id="CHEBI:83421"/>
        <dbReference type="ChEBI" id="CHEBI:456216"/>
        <dbReference type="EC" id="2.7.11.1"/>
    </reaction>
</comment>
<comment type="catalytic activity">
    <reaction evidence="7">
        <text>L-threonyl-[protein] + ATP = O-phospho-L-threonyl-[protein] + ADP + H(+)</text>
        <dbReference type="Rhea" id="RHEA:46608"/>
        <dbReference type="Rhea" id="RHEA-COMP:11060"/>
        <dbReference type="Rhea" id="RHEA-COMP:11605"/>
        <dbReference type="ChEBI" id="CHEBI:15378"/>
        <dbReference type="ChEBI" id="CHEBI:30013"/>
        <dbReference type="ChEBI" id="CHEBI:30616"/>
        <dbReference type="ChEBI" id="CHEBI:61977"/>
        <dbReference type="ChEBI" id="CHEBI:456216"/>
        <dbReference type="EC" id="2.7.11.1"/>
    </reaction>
</comment>
<dbReference type="Pfam" id="PF00069">
    <property type="entry name" value="Pkinase"/>
    <property type="match status" value="1"/>
</dbReference>
<accession>A0ABV2APK8</accession>
<dbReference type="InterPro" id="IPR000719">
    <property type="entry name" value="Prot_kinase_dom"/>
</dbReference>
<evidence type="ECO:0000313" key="11">
    <source>
        <dbReference type="Proteomes" id="UP001439008"/>
    </source>
</evidence>
<keyword evidence="11" id="KW-1185">Reference proteome</keyword>
<protein>
    <recommendedName>
        <fullName evidence="1">non-specific serine/threonine protein kinase</fullName>
        <ecNumber evidence="1">2.7.11.1</ecNumber>
    </recommendedName>
</protein>
<keyword evidence="6" id="KW-0067">ATP-binding</keyword>
<dbReference type="PROSITE" id="PS00108">
    <property type="entry name" value="PROTEIN_KINASE_ST"/>
    <property type="match status" value="1"/>
</dbReference>
<keyword evidence="4" id="KW-0547">Nucleotide-binding</keyword>
<evidence type="ECO:0000256" key="3">
    <source>
        <dbReference type="ARBA" id="ARBA00022679"/>
    </source>
</evidence>
<evidence type="ECO:0000256" key="8">
    <source>
        <dbReference type="ARBA" id="ARBA00048679"/>
    </source>
</evidence>
<evidence type="ECO:0000256" key="6">
    <source>
        <dbReference type="ARBA" id="ARBA00022840"/>
    </source>
</evidence>
<feature type="domain" description="Protein kinase" evidence="9">
    <location>
        <begin position="1"/>
        <end position="183"/>
    </location>
</feature>
<dbReference type="PANTHER" id="PTHR24356:SF1">
    <property type="entry name" value="SERINE_THREONINE-PROTEIN KINASE GREATWALL"/>
    <property type="match status" value="1"/>
</dbReference>
<organism evidence="10 11">
    <name type="scientific">Bonamia ostreae</name>
    <dbReference type="NCBI Taxonomy" id="126728"/>
    <lineage>
        <taxon>Eukaryota</taxon>
        <taxon>Sar</taxon>
        <taxon>Rhizaria</taxon>
        <taxon>Endomyxa</taxon>
        <taxon>Ascetosporea</taxon>
        <taxon>Haplosporida</taxon>
        <taxon>Bonamia</taxon>
    </lineage>
</organism>
<dbReference type="PROSITE" id="PS50011">
    <property type="entry name" value="PROTEIN_KINASE_DOM"/>
    <property type="match status" value="1"/>
</dbReference>
<dbReference type="PANTHER" id="PTHR24356">
    <property type="entry name" value="SERINE/THREONINE-PROTEIN KINASE"/>
    <property type="match status" value="1"/>
</dbReference>
<dbReference type="EMBL" id="JBDODL010001537">
    <property type="protein sequence ID" value="MES1921604.1"/>
    <property type="molecule type" value="Genomic_DNA"/>
</dbReference>
<proteinExistence type="predicted"/>
<gene>
    <name evidence="10" type="ORF">MHBO_003134</name>
</gene>
<dbReference type="InterPro" id="IPR050236">
    <property type="entry name" value="Ser_Thr_kinase_AGC"/>
</dbReference>
<evidence type="ECO:0000256" key="4">
    <source>
        <dbReference type="ARBA" id="ARBA00022741"/>
    </source>
</evidence>
<comment type="caution">
    <text evidence="10">The sequence shown here is derived from an EMBL/GenBank/DDBJ whole genome shotgun (WGS) entry which is preliminary data.</text>
</comment>
<evidence type="ECO:0000256" key="7">
    <source>
        <dbReference type="ARBA" id="ARBA00047899"/>
    </source>
</evidence>
<sequence>MQYYPNGSLGKFAKSSFKNEIFYKPIFAQIINGLEALHKKRFAHLDIKPGNILIDSNFRIGLTDFGLSEIVEDVKELQIKGSPMFMAPEILKGRISLEADLWSLGVTMYMCITGSRPFDFKNAFVNKKLDLRAVYSAITSDIKYPPMSEQCEDLMRKLMKTSKEERLGAGKDGFEKLKRHPFFNGIDWNTPFESNPTLTPTTKALLLY</sequence>
<evidence type="ECO:0000256" key="1">
    <source>
        <dbReference type="ARBA" id="ARBA00012513"/>
    </source>
</evidence>
<keyword evidence="3" id="KW-0808">Transferase</keyword>
<dbReference type="Proteomes" id="UP001439008">
    <property type="component" value="Unassembled WGS sequence"/>
</dbReference>